<gene>
    <name evidence="1" type="ORF">HMPREF1872_01449</name>
</gene>
<dbReference type="STRING" id="1497955.HMPREF1872_01449"/>
<organism evidence="1 2">
    <name type="scientific">Amygdalobacter nucleatus</name>
    <dbReference type="NCBI Taxonomy" id="3029274"/>
    <lineage>
        <taxon>Bacteria</taxon>
        <taxon>Bacillati</taxon>
        <taxon>Bacillota</taxon>
        <taxon>Clostridia</taxon>
        <taxon>Eubacteriales</taxon>
        <taxon>Oscillospiraceae</taxon>
        <taxon>Amygdalobacter</taxon>
    </lineage>
</organism>
<dbReference type="AlphaFoldDB" id="A0A133Y6Y1"/>
<evidence type="ECO:0000313" key="1">
    <source>
        <dbReference type="EMBL" id="KXB38962.1"/>
    </source>
</evidence>
<sequence length="249" mass="28446">MVEALTKLSPQAKTEQQEGQAWRQFVACLQSNDTKVITKAWHDLLITMSCNEFKRELATFFKEADIEPLSLERANNELDCFCVATVGSDRGYLFWQLPEFNLPASSLASWLGAYAERQKKVAKGRKQKVKRQAKAETGVWLYRYKTNVYAKRACKNPRHLLTVRSLLELLRTKLRAKMAKEAQATEALLALLDEQTELLKNSLTMAMLDFEKQLKASSSLEHSVQQLRQADLVFVKLIKLYLLALKFGA</sequence>
<proteinExistence type="predicted"/>
<reference evidence="2" key="1">
    <citation type="submission" date="2016-01" db="EMBL/GenBank/DDBJ databases">
        <authorList>
            <person name="Mitreva M."/>
            <person name="Pepin K.H."/>
            <person name="Mihindukulasuriya K.A."/>
            <person name="Fulton R."/>
            <person name="Fronick C."/>
            <person name="O'Laughlin M."/>
            <person name="Miner T."/>
            <person name="Herter B."/>
            <person name="Rosa B.A."/>
            <person name="Cordes M."/>
            <person name="Tomlinson C."/>
            <person name="Wollam A."/>
            <person name="Palsikar V.B."/>
            <person name="Mardis E.R."/>
            <person name="Wilson R.K."/>
        </authorList>
    </citation>
    <scope>NUCLEOTIDE SEQUENCE [LARGE SCALE GENOMIC DNA]</scope>
    <source>
        <strain evidence="2">KA00274</strain>
    </source>
</reference>
<keyword evidence="2" id="KW-1185">Reference proteome</keyword>
<protein>
    <submittedName>
        <fullName evidence="1">Uncharacterized protein</fullName>
    </submittedName>
</protein>
<dbReference type="Proteomes" id="UP000070080">
    <property type="component" value="Unassembled WGS sequence"/>
</dbReference>
<evidence type="ECO:0000313" key="2">
    <source>
        <dbReference type="Proteomes" id="UP000070080"/>
    </source>
</evidence>
<accession>A0A133Y6Y1</accession>
<comment type="caution">
    <text evidence="1">The sequence shown here is derived from an EMBL/GenBank/DDBJ whole genome shotgun (WGS) entry which is preliminary data.</text>
</comment>
<dbReference type="EMBL" id="LSCV01000045">
    <property type="protein sequence ID" value="KXB38962.1"/>
    <property type="molecule type" value="Genomic_DNA"/>
</dbReference>
<dbReference type="RefSeq" id="WP_066715139.1">
    <property type="nucleotide sequence ID" value="NZ_JARFNM010000001.1"/>
</dbReference>
<name>A0A133Y6Y1_9FIRM</name>